<name>A0AAD7HX17_9AGAR</name>
<comment type="caution">
    <text evidence="1">The sequence shown here is derived from an EMBL/GenBank/DDBJ whole genome shotgun (WGS) entry which is preliminary data.</text>
</comment>
<evidence type="ECO:0000313" key="2">
    <source>
        <dbReference type="Proteomes" id="UP001215598"/>
    </source>
</evidence>
<organism evidence="1 2">
    <name type="scientific">Mycena metata</name>
    <dbReference type="NCBI Taxonomy" id="1033252"/>
    <lineage>
        <taxon>Eukaryota</taxon>
        <taxon>Fungi</taxon>
        <taxon>Dikarya</taxon>
        <taxon>Basidiomycota</taxon>
        <taxon>Agaricomycotina</taxon>
        <taxon>Agaricomycetes</taxon>
        <taxon>Agaricomycetidae</taxon>
        <taxon>Agaricales</taxon>
        <taxon>Marasmiineae</taxon>
        <taxon>Mycenaceae</taxon>
        <taxon>Mycena</taxon>
    </lineage>
</organism>
<accession>A0AAD7HX17</accession>
<protein>
    <submittedName>
        <fullName evidence="1">Uncharacterized protein</fullName>
    </submittedName>
</protein>
<sequence>MTEKWQSIDLSTILPQLSDSARRLEGSLEEGQINVEQCIAILESMERSIDDVKSIFSISDERPSGKGAPNLSLDTKILGKEARDTLWDALPVLAIANAHQEKAKALTHHNPDHFAEIYIEYAKYLLLHNLHNANYENDPAVTEVFRKVKLNTQREPPWQKNLERDPRRLDQKKKEILSSLQNHFSQKMSEIGWASRSAPHQGNINSHGSSLGWVPAENGKMRPEEIAVHTIEFQASGDPPIRPFLLF</sequence>
<dbReference type="EMBL" id="JARKIB010000161">
    <property type="protein sequence ID" value="KAJ7730191.1"/>
    <property type="molecule type" value="Genomic_DNA"/>
</dbReference>
<dbReference type="AlphaFoldDB" id="A0AAD7HX17"/>
<dbReference type="Proteomes" id="UP001215598">
    <property type="component" value="Unassembled WGS sequence"/>
</dbReference>
<evidence type="ECO:0000313" key="1">
    <source>
        <dbReference type="EMBL" id="KAJ7730191.1"/>
    </source>
</evidence>
<keyword evidence="2" id="KW-1185">Reference proteome</keyword>
<reference evidence="1" key="1">
    <citation type="submission" date="2023-03" db="EMBL/GenBank/DDBJ databases">
        <title>Massive genome expansion in bonnet fungi (Mycena s.s.) driven by repeated elements and novel gene families across ecological guilds.</title>
        <authorList>
            <consortium name="Lawrence Berkeley National Laboratory"/>
            <person name="Harder C.B."/>
            <person name="Miyauchi S."/>
            <person name="Viragh M."/>
            <person name="Kuo A."/>
            <person name="Thoen E."/>
            <person name="Andreopoulos B."/>
            <person name="Lu D."/>
            <person name="Skrede I."/>
            <person name="Drula E."/>
            <person name="Henrissat B."/>
            <person name="Morin E."/>
            <person name="Kohler A."/>
            <person name="Barry K."/>
            <person name="LaButti K."/>
            <person name="Morin E."/>
            <person name="Salamov A."/>
            <person name="Lipzen A."/>
            <person name="Mereny Z."/>
            <person name="Hegedus B."/>
            <person name="Baldrian P."/>
            <person name="Stursova M."/>
            <person name="Weitz H."/>
            <person name="Taylor A."/>
            <person name="Grigoriev I.V."/>
            <person name="Nagy L.G."/>
            <person name="Martin F."/>
            <person name="Kauserud H."/>
        </authorList>
    </citation>
    <scope>NUCLEOTIDE SEQUENCE</scope>
    <source>
        <strain evidence="1">CBHHK182m</strain>
    </source>
</reference>
<gene>
    <name evidence="1" type="ORF">B0H16DRAFT_1469762</name>
</gene>
<proteinExistence type="predicted"/>